<evidence type="ECO:0000256" key="8">
    <source>
        <dbReference type="SAM" id="Coils"/>
    </source>
</evidence>
<accession>A0ABD2QG07</accession>
<evidence type="ECO:0000256" key="6">
    <source>
        <dbReference type="ARBA" id="ARBA00023187"/>
    </source>
</evidence>
<protein>
    <recommendedName>
        <fullName evidence="3">Pre-mRNA-splicing factor SPF27</fullName>
    </recommendedName>
</protein>
<dbReference type="GO" id="GO:0006397">
    <property type="term" value="P:mRNA processing"/>
    <property type="evidence" value="ECO:0007669"/>
    <property type="project" value="UniProtKB-KW"/>
</dbReference>
<evidence type="ECO:0000256" key="4">
    <source>
        <dbReference type="ARBA" id="ARBA00022664"/>
    </source>
</evidence>
<dbReference type="InterPro" id="IPR008409">
    <property type="entry name" value="SPF27"/>
</dbReference>
<evidence type="ECO:0000256" key="3">
    <source>
        <dbReference type="ARBA" id="ARBA00014158"/>
    </source>
</evidence>
<dbReference type="GO" id="GO:0005681">
    <property type="term" value="C:spliceosomal complex"/>
    <property type="evidence" value="ECO:0007669"/>
    <property type="project" value="UniProtKB-KW"/>
</dbReference>
<dbReference type="PANTHER" id="PTHR13296">
    <property type="entry name" value="BCAS2 PROTEIN"/>
    <property type="match status" value="1"/>
</dbReference>
<evidence type="ECO:0000256" key="1">
    <source>
        <dbReference type="ARBA" id="ARBA00004123"/>
    </source>
</evidence>
<name>A0ABD2QG07_9PLAT</name>
<feature type="coiled-coil region" evidence="8">
    <location>
        <begin position="102"/>
        <end position="171"/>
    </location>
</feature>
<reference evidence="9 10" key="1">
    <citation type="submission" date="2024-11" db="EMBL/GenBank/DDBJ databases">
        <title>Adaptive evolution of stress response genes in parasites aligns with host niche diversity.</title>
        <authorList>
            <person name="Hahn C."/>
            <person name="Resl P."/>
        </authorList>
    </citation>
    <scope>NUCLEOTIDE SEQUENCE [LARGE SCALE GENOMIC DNA]</scope>
    <source>
        <strain evidence="9">EGGRZ-B1_66</strain>
        <tissue evidence="9">Body</tissue>
    </source>
</reference>
<organism evidence="9 10">
    <name type="scientific">Cichlidogyrus casuarinus</name>
    <dbReference type="NCBI Taxonomy" id="1844966"/>
    <lineage>
        <taxon>Eukaryota</taxon>
        <taxon>Metazoa</taxon>
        <taxon>Spiralia</taxon>
        <taxon>Lophotrochozoa</taxon>
        <taxon>Platyhelminthes</taxon>
        <taxon>Monogenea</taxon>
        <taxon>Monopisthocotylea</taxon>
        <taxon>Dactylogyridea</taxon>
        <taxon>Ancyrocephalidae</taxon>
        <taxon>Cichlidogyrus</taxon>
    </lineage>
</organism>
<evidence type="ECO:0000313" key="9">
    <source>
        <dbReference type="EMBL" id="KAL3318465.1"/>
    </source>
</evidence>
<keyword evidence="6" id="KW-0508">mRNA splicing</keyword>
<keyword evidence="8" id="KW-0175">Coiled coil</keyword>
<sequence length="212" mass="24667">MISENVIVDALPYVDKGYEEAGIQTAAALLVEEEMKRYRPTKNYLEHLPSLSGPLVLKNETDILKHEFDRLANRQPMDLLSMKRYELPNPPTSKLTDLKSWMESLNNAQAQLEHQSVRIENLQLMSEYGAEAWKNHNELLEKSLKKFENNLIEAKSKIQQLNLQRKREQTAAGQKLKYYEEQWVTLIAKNYEIERAIADLEKELNIAPDQEL</sequence>
<proteinExistence type="inferred from homology"/>
<evidence type="ECO:0000256" key="7">
    <source>
        <dbReference type="ARBA" id="ARBA00023242"/>
    </source>
</evidence>
<keyword evidence="7" id="KW-0539">Nucleus</keyword>
<dbReference type="EMBL" id="JBJKFK010000241">
    <property type="protein sequence ID" value="KAL3318465.1"/>
    <property type="molecule type" value="Genomic_DNA"/>
</dbReference>
<evidence type="ECO:0000256" key="2">
    <source>
        <dbReference type="ARBA" id="ARBA00010788"/>
    </source>
</evidence>
<evidence type="ECO:0000313" key="10">
    <source>
        <dbReference type="Proteomes" id="UP001626550"/>
    </source>
</evidence>
<keyword evidence="4" id="KW-0507">mRNA processing</keyword>
<gene>
    <name evidence="9" type="primary">BCAS2</name>
    <name evidence="9" type="ORF">Ciccas_002877</name>
</gene>
<comment type="subcellular location">
    <subcellularLocation>
        <location evidence="1">Nucleus</location>
    </subcellularLocation>
</comment>
<dbReference type="Pfam" id="PF05700">
    <property type="entry name" value="BCAS2"/>
    <property type="match status" value="1"/>
</dbReference>
<dbReference type="PANTHER" id="PTHR13296:SF0">
    <property type="entry name" value="PRE-MRNA-SPLICING FACTOR SPF27"/>
    <property type="match status" value="1"/>
</dbReference>
<comment type="similarity">
    <text evidence="2">Belongs to the SPF27 family.</text>
</comment>
<keyword evidence="10" id="KW-1185">Reference proteome</keyword>
<dbReference type="GO" id="GO:0008380">
    <property type="term" value="P:RNA splicing"/>
    <property type="evidence" value="ECO:0007669"/>
    <property type="project" value="UniProtKB-KW"/>
</dbReference>
<evidence type="ECO:0000256" key="5">
    <source>
        <dbReference type="ARBA" id="ARBA00022728"/>
    </source>
</evidence>
<keyword evidence="5" id="KW-0747">Spliceosome</keyword>
<dbReference type="Proteomes" id="UP001626550">
    <property type="component" value="Unassembled WGS sequence"/>
</dbReference>
<dbReference type="AlphaFoldDB" id="A0ABD2QG07"/>
<comment type="caution">
    <text evidence="9">The sequence shown here is derived from an EMBL/GenBank/DDBJ whole genome shotgun (WGS) entry which is preliminary data.</text>
</comment>